<keyword evidence="6" id="KW-0238">DNA-binding</keyword>
<keyword evidence="2 11" id="KW-0489">Methyltransferase</keyword>
<gene>
    <name evidence="11" type="ORF">COT77_00410</name>
</gene>
<dbReference type="PANTHER" id="PTHR13370">
    <property type="entry name" value="RNA METHYLASE-RELATED"/>
    <property type="match status" value="1"/>
</dbReference>
<evidence type="ECO:0000256" key="6">
    <source>
        <dbReference type="ARBA" id="ARBA00023125"/>
    </source>
</evidence>
<dbReference type="InterPro" id="IPR017985">
    <property type="entry name" value="MeTrfase_CN4_CS"/>
</dbReference>
<reference evidence="12" key="1">
    <citation type="submission" date="2017-09" db="EMBL/GenBank/DDBJ databases">
        <title>Depth-based differentiation of microbial function through sediment-hosted aquifers and enrichment of novel symbionts in the deep terrestrial subsurface.</title>
        <authorList>
            <person name="Probst A.J."/>
            <person name="Ladd B."/>
            <person name="Jarett J.K."/>
            <person name="Geller-Mcgrath D.E."/>
            <person name="Sieber C.M.K."/>
            <person name="Emerson J.B."/>
            <person name="Anantharaman K."/>
            <person name="Thomas B.C."/>
            <person name="Malmstrom R."/>
            <person name="Stieglmeier M."/>
            <person name="Klingl A."/>
            <person name="Woyke T."/>
            <person name="Ryan C.M."/>
            <person name="Banfield J.F."/>
        </authorList>
    </citation>
    <scope>NUCLEOTIDE SEQUENCE [LARGE SCALE GENOMIC DNA]</scope>
</reference>
<dbReference type="EC" id="2.1.1.-" evidence="8"/>
<dbReference type="Pfam" id="PF01555">
    <property type="entry name" value="N6_N4_Mtase"/>
    <property type="match status" value="1"/>
</dbReference>
<accession>A0A2M6WXZ3</accession>
<feature type="compositionally biased region" description="Polar residues" evidence="9">
    <location>
        <begin position="12"/>
        <end position="21"/>
    </location>
</feature>
<comment type="catalytic activity">
    <reaction evidence="7">
        <text>a 2'-deoxycytidine in DNA + S-adenosyl-L-methionine = an N(4)-methyl-2'-deoxycytidine in DNA + S-adenosyl-L-homocysteine + H(+)</text>
        <dbReference type="Rhea" id="RHEA:16857"/>
        <dbReference type="Rhea" id="RHEA-COMP:11369"/>
        <dbReference type="Rhea" id="RHEA-COMP:13674"/>
        <dbReference type="ChEBI" id="CHEBI:15378"/>
        <dbReference type="ChEBI" id="CHEBI:57856"/>
        <dbReference type="ChEBI" id="CHEBI:59789"/>
        <dbReference type="ChEBI" id="CHEBI:85452"/>
        <dbReference type="ChEBI" id="CHEBI:137933"/>
        <dbReference type="EC" id="2.1.1.113"/>
    </reaction>
</comment>
<dbReference type="InterPro" id="IPR029063">
    <property type="entry name" value="SAM-dependent_MTases_sf"/>
</dbReference>
<comment type="caution">
    <text evidence="11">The sequence shown here is derived from an EMBL/GenBank/DDBJ whole genome shotgun (WGS) entry which is preliminary data.</text>
</comment>
<dbReference type="EMBL" id="PEZV01000003">
    <property type="protein sequence ID" value="PIT97621.1"/>
    <property type="molecule type" value="Genomic_DNA"/>
</dbReference>
<name>A0A2M6WXZ3_9BACT</name>
<evidence type="ECO:0000256" key="8">
    <source>
        <dbReference type="RuleBase" id="RU362026"/>
    </source>
</evidence>
<comment type="similarity">
    <text evidence="1">Belongs to the N(4)/N(6)-methyltransferase family. N(4) subfamily.</text>
</comment>
<evidence type="ECO:0000313" key="12">
    <source>
        <dbReference type="Proteomes" id="UP000228596"/>
    </source>
</evidence>
<evidence type="ECO:0000256" key="1">
    <source>
        <dbReference type="ARBA" id="ARBA00010203"/>
    </source>
</evidence>
<keyword evidence="3 11" id="KW-0808">Transferase</keyword>
<dbReference type="PANTHER" id="PTHR13370:SF3">
    <property type="entry name" value="TRNA (GUANINE(10)-N2)-METHYLTRANSFERASE HOMOLOG"/>
    <property type="match status" value="1"/>
</dbReference>
<feature type="region of interest" description="Disordered" evidence="9">
    <location>
        <begin position="1"/>
        <end position="25"/>
    </location>
</feature>
<evidence type="ECO:0000256" key="3">
    <source>
        <dbReference type="ARBA" id="ARBA00022679"/>
    </source>
</evidence>
<dbReference type="PROSITE" id="PS00093">
    <property type="entry name" value="N4_MTASE"/>
    <property type="match status" value="1"/>
</dbReference>
<dbReference type="PRINTS" id="PR00508">
    <property type="entry name" value="S21N4MTFRASE"/>
</dbReference>
<dbReference type="GO" id="GO:0009307">
    <property type="term" value="P:DNA restriction-modification system"/>
    <property type="evidence" value="ECO:0007669"/>
    <property type="project" value="UniProtKB-KW"/>
</dbReference>
<dbReference type="SUPFAM" id="SSF53335">
    <property type="entry name" value="S-adenosyl-L-methionine-dependent methyltransferases"/>
    <property type="match status" value="1"/>
</dbReference>
<feature type="domain" description="DNA methylase N-4/N-6" evidence="10">
    <location>
        <begin position="76"/>
        <end position="290"/>
    </location>
</feature>
<evidence type="ECO:0000313" key="11">
    <source>
        <dbReference type="EMBL" id="PIT97621.1"/>
    </source>
</evidence>
<dbReference type="GO" id="GO:0003677">
    <property type="term" value="F:DNA binding"/>
    <property type="evidence" value="ECO:0007669"/>
    <property type="project" value="UniProtKB-KW"/>
</dbReference>
<proteinExistence type="inferred from homology"/>
<keyword evidence="5" id="KW-0680">Restriction system</keyword>
<dbReference type="InterPro" id="IPR002941">
    <property type="entry name" value="DNA_methylase_N4/N6"/>
</dbReference>
<evidence type="ECO:0000259" key="10">
    <source>
        <dbReference type="Pfam" id="PF01555"/>
    </source>
</evidence>
<organism evidence="11 12">
    <name type="scientific">Candidatus Berkelbacteria bacterium CG10_big_fil_rev_8_21_14_0_10_41_12</name>
    <dbReference type="NCBI Taxonomy" id="1974513"/>
    <lineage>
        <taxon>Bacteria</taxon>
        <taxon>Candidatus Berkelbacteria</taxon>
    </lineage>
</organism>
<protein>
    <recommendedName>
        <fullName evidence="8">Methyltransferase</fullName>
        <ecNumber evidence="8">2.1.1.-</ecNumber>
    </recommendedName>
</protein>
<dbReference type="Proteomes" id="UP000228596">
    <property type="component" value="Unassembled WGS sequence"/>
</dbReference>
<evidence type="ECO:0000256" key="2">
    <source>
        <dbReference type="ARBA" id="ARBA00022603"/>
    </source>
</evidence>
<evidence type="ECO:0000256" key="7">
    <source>
        <dbReference type="ARBA" id="ARBA00049120"/>
    </source>
</evidence>
<keyword evidence="4" id="KW-0949">S-adenosyl-L-methionine</keyword>
<evidence type="ECO:0000256" key="5">
    <source>
        <dbReference type="ARBA" id="ARBA00022747"/>
    </source>
</evidence>
<dbReference type="AlphaFoldDB" id="A0A2M6WXZ3"/>
<dbReference type="GO" id="GO:0032259">
    <property type="term" value="P:methylation"/>
    <property type="evidence" value="ECO:0007669"/>
    <property type="project" value="UniProtKB-KW"/>
</dbReference>
<dbReference type="GO" id="GO:0005737">
    <property type="term" value="C:cytoplasm"/>
    <property type="evidence" value="ECO:0007669"/>
    <property type="project" value="TreeGrafter"/>
</dbReference>
<evidence type="ECO:0000256" key="4">
    <source>
        <dbReference type="ARBA" id="ARBA00022691"/>
    </source>
</evidence>
<dbReference type="InterPro" id="IPR001091">
    <property type="entry name" value="RM_Methyltransferase"/>
</dbReference>
<sequence length="314" mass="35897">MAEVVKKRKGTETSSFGTPGRSNHDASKFYGSKMYNGLNNGNGDVEYRENPIKEENINKIFCKSSEKMSELPNDSVHIMITSPPYNVGKDYDKDLTLDDYRKLLYRVFKETYRVLVPGGRACINIANLGRKPYLPLHSYIIEDMAKIGFIMRGEVIWDKGSSASPSTAWGSYLKANNPVLRDVHEYILIFCKETYSMQNLHKKKSTITKEEFMEYTKSVWKFSAERASKVGHPAPFPMELPMRLIKLYTFENDVVLDPFTGAGTTNIAALELDRKHVGYDVDEKYCELAKNRIGNYNQKKQTLFSNKEESNAKN</sequence>
<dbReference type="GO" id="GO:0008170">
    <property type="term" value="F:N-methyltransferase activity"/>
    <property type="evidence" value="ECO:0007669"/>
    <property type="project" value="InterPro"/>
</dbReference>
<evidence type="ECO:0000256" key="9">
    <source>
        <dbReference type="SAM" id="MobiDB-lite"/>
    </source>
</evidence>
<dbReference type="Gene3D" id="3.40.50.150">
    <property type="entry name" value="Vaccinia Virus protein VP39"/>
    <property type="match status" value="1"/>
</dbReference>
<dbReference type="GO" id="GO:0015667">
    <property type="term" value="F:site-specific DNA-methyltransferase (cytosine-N4-specific) activity"/>
    <property type="evidence" value="ECO:0007669"/>
    <property type="project" value="UniProtKB-EC"/>
</dbReference>